<dbReference type="EMBL" id="JBEDUW010000002">
    <property type="protein sequence ID" value="KAK9944180.1"/>
    <property type="molecule type" value="Genomic_DNA"/>
</dbReference>
<feature type="domain" description="BHLH" evidence="6">
    <location>
        <begin position="311"/>
        <end position="360"/>
    </location>
</feature>
<keyword evidence="8" id="KW-1185">Reference proteome</keyword>
<evidence type="ECO:0000256" key="3">
    <source>
        <dbReference type="ARBA" id="ARBA00023163"/>
    </source>
</evidence>
<evidence type="ECO:0000256" key="2">
    <source>
        <dbReference type="ARBA" id="ARBA00023015"/>
    </source>
</evidence>
<dbReference type="InterPro" id="IPR011598">
    <property type="entry name" value="bHLH_dom"/>
</dbReference>
<dbReference type="PANTHER" id="PTHR31945">
    <property type="entry name" value="TRANSCRIPTION FACTOR SCREAM2-RELATED"/>
    <property type="match status" value="1"/>
</dbReference>
<dbReference type="Gene3D" id="4.10.280.10">
    <property type="entry name" value="Helix-loop-helix DNA-binding domain"/>
    <property type="match status" value="1"/>
</dbReference>
<proteinExistence type="predicted"/>
<evidence type="ECO:0000313" key="8">
    <source>
        <dbReference type="Proteomes" id="UP001457282"/>
    </source>
</evidence>
<dbReference type="Pfam" id="PF22754">
    <property type="entry name" value="bHLH-TF_ACT-like_plant"/>
    <property type="match status" value="1"/>
</dbReference>
<feature type="compositionally biased region" description="Basic and acidic residues" evidence="5">
    <location>
        <begin position="413"/>
        <end position="430"/>
    </location>
</feature>
<gene>
    <name evidence="7" type="ORF">M0R45_009758</name>
</gene>
<comment type="caution">
    <text evidence="7">The sequence shown here is derived from an EMBL/GenBank/DDBJ whole genome shotgun (WGS) entry which is preliminary data.</text>
</comment>
<feature type="region of interest" description="Disordered" evidence="5">
    <location>
        <begin position="369"/>
        <end position="438"/>
    </location>
</feature>
<dbReference type="Proteomes" id="UP001457282">
    <property type="component" value="Unassembled WGS sequence"/>
</dbReference>
<dbReference type="PROSITE" id="PS50888">
    <property type="entry name" value="BHLH"/>
    <property type="match status" value="1"/>
</dbReference>
<dbReference type="InterPro" id="IPR025610">
    <property type="entry name" value="MYC/MYB_N"/>
</dbReference>
<sequence length="566" mass="64156">MYYLILERLRPLVGLKGWDYCVLWRLSDDQRFIEWIGCCCSGIDEDTQNGGQELLFPVNLVFQCRDTMQHPRTNSCYLLAHLPSSMPLDSGIYAETIMSNQPCWLNSSSSNIDSSAMLERDGTRVLVPIAGGLMIELFVSKDVSEDQHVIDFITAQCNIWREQDTLISASNTCSTNTPVLSPSMASLDHHDSNLPYDITVDRIRLCPSEPSSPLNFLQHVTSYNSENRMKNSTSACNYDKGNSLESLDQEIGIQYTPNMHNIHAMDHPLESMKQQGTLDDQDSVKPADHSVSDCSDQTDENTNYKTKNGKEPQSKNLVAERKRRKKLNEKLYKLRSLVPNISKMDKASILKDAIVFVKDLQRQVKELQDELEHNSNEEVGGAKRTFNSISGNHNNFQSEGPSQNGTTMANKPESCDKPLKVFHDSDHNTNERGQQQMEPQVGVTQLDGNEFFVTVFCEQKPEGFVRLMEALDSLGLEVTNANVTSFRSLVSNVFKVEKRDSEILQADDVRDSLLEITRNSSKGCWPEMAKTSGNDGALDYDHDHHHYHHHLHNYHSPPYHLQHLYN</sequence>
<feature type="compositionally biased region" description="Polar residues" evidence="5">
    <location>
        <begin position="292"/>
        <end position="306"/>
    </location>
</feature>
<evidence type="ECO:0000313" key="7">
    <source>
        <dbReference type="EMBL" id="KAK9944180.1"/>
    </source>
</evidence>
<keyword evidence="2" id="KW-0805">Transcription regulation</keyword>
<feature type="region of interest" description="Disordered" evidence="5">
    <location>
        <begin position="274"/>
        <end position="323"/>
    </location>
</feature>
<dbReference type="GO" id="GO:0043565">
    <property type="term" value="F:sequence-specific DNA binding"/>
    <property type="evidence" value="ECO:0007669"/>
    <property type="project" value="TreeGrafter"/>
</dbReference>
<dbReference type="SMART" id="SM00353">
    <property type="entry name" value="HLH"/>
    <property type="match status" value="1"/>
</dbReference>
<dbReference type="InterPro" id="IPR054502">
    <property type="entry name" value="bHLH-TF_ACT-like_plant"/>
</dbReference>
<keyword evidence="3" id="KW-0804">Transcription</keyword>
<dbReference type="GO" id="GO:0046983">
    <property type="term" value="F:protein dimerization activity"/>
    <property type="evidence" value="ECO:0007669"/>
    <property type="project" value="InterPro"/>
</dbReference>
<dbReference type="InterPro" id="IPR036638">
    <property type="entry name" value="HLH_DNA-bd_sf"/>
</dbReference>
<dbReference type="AlphaFoldDB" id="A0AAW1Y535"/>
<dbReference type="GO" id="GO:0003700">
    <property type="term" value="F:DNA-binding transcription factor activity"/>
    <property type="evidence" value="ECO:0007669"/>
    <property type="project" value="TreeGrafter"/>
</dbReference>
<dbReference type="GO" id="GO:0005634">
    <property type="term" value="C:nucleus"/>
    <property type="evidence" value="ECO:0007669"/>
    <property type="project" value="UniProtKB-SubCell"/>
</dbReference>
<name>A0AAW1Y535_RUBAR</name>
<dbReference type="CDD" id="cd04873">
    <property type="entry name" value="ACT_UUR-ACR-like"/>
    <property type="match status" value="1"/>
</dbReference>
<dbReference type="Pfam" id="PF00010">
    <property type="entry name" value="HLH"/>
    <property type="match status" value="1"/>
</dbReference>
<organism evidence="7 8">
    <name type="scientific">Rubus argutus</name>
    <name type="common">Southern blackberry</name>
    <dbReference type="NCBI Taxonomy" id="59490"/>
    <lineage>
        <taxon>Eukaryota</taxon>
        <taxon>Viridiplantae</taxon>
        <taxon>Streptophyta</taxon>
        <taxon>Embryophyta</taxon>
        <taxon>Tracheophyta</taxon>
        <taxon>Spermatophyta</taxon>
        <taxon>Magnoliopsida</taxon>
        <taxon>eudicotyledons</taxon>
        <taxon>Gunneridae</taxon>
        <taxon>Pentapetalae</taxon>
        <taxon>rosids</taxon>
        <taxon>fabids</taxon>
        <taxon>Rosales</taxon>
        <taxon>Rosaceae</taxon>
        <taxon>Rosoideae</taxon>
        <taxon>Rosoideae incertae sedis</taxon>
        <taxon>Rubus</taxon>
    </lineage>
</organism>
<reference evidence="7 8" key="1">
    <citation type="journal article" date="2023" name="G3 (Bethesda)">
        <title>A chromosome-length genome assembly and annotation of blackberry (Rubus argutus, cv. 'Hillquist').</title>
        <authorList>
            <person name="Bruna T."/>
            <person name="Aryal R."/>
            <person name="Dudchenko O."/>
            <person name="Sargent D.J."/>
            <person name="Mead D."/>
            <person name="Buti M."/>
            <person name="Cavallini A."/>
            <person name="Hytonen T."/>
            <person name="Andres J."/>
            <person name="Pham M."/>
            <person name="Weisz D."/>
            <person name="Mascagni F."/>
            <person name="Usai G."/>
            <person name="Natali L."/>
            <person name="Bassil N."/>
            <person name="Fernandez G.E."/>
            <person name="Lomsadze A."/>
            <person name="Armour M."/>
            <person name="Olukolu B."/>
            <person name="Poorten T."/>
            <person name="Britton C."/>
            <person name="Davik J."/>
            <person name="Ashrafi H."/>
            <person name="Aiden E.L."/>
            <person name="Borodovsky M."/>
            <person name="Worthington M."/>
        </authorList>
    </citation>
    <scope>NUCLEOTIDE SEQUENCE [LARGE SCALE GENOMIC DNA]</scope>
    <source>
        <strain evidence="7">PI 553951</strain>
    </source>
</reference>
<dbReference type="PANTHER" id="PTHR31945:SF11">
    <property type="entry name" value="TRANSCRIPTION FACTOR ABORTED MICROSPORES"/>
    <property type="match status" value="1"/>
</dbReference>
<evidence type="ECO:0000256" key="1">
    <source>
        <dbReference type="ARBA" id="ARBA00004123"/>
    </source>
</evidence>
<accession>A0AAW1Y535</accession>
<feature type="compositionally biased region" description="Polar residues" evidence="5">
    <location>
        <begin position="385"/>
        <end position="409"/>
    </location>
</feature>
<dbReference type="Pfam" id="PF14215">
    <property type="entry name" value="bHLH-MYC_N"/>
    <property type="match status" value="1"/>
</dbReference>
<dbReference type="SUPFAM" id="SSF47459">
    <property type="entry name" value="HLH, helix-loop-helix DNA-binding domain"/>
    <property type="match status" value="1"/>
</dbReference>
<evidence type="ECO:0000256" key="4">
    <source>
        <dbReference type="ARBA" id="ARBA00023242"/>
    </source>
</evidence>
<feature type="compositionally biased region" description="Basic and acidic residues" evidence="5">
    <location>
        <begin position="282"/>
        <end position="291"/>
    </location>
</feature>
<keyword evidence="4" id="KW-0539">Nucleus</keyword>
<evidence type="ECO:0000259" key="6">
    <source>
        <dbReference type="PROSITE" id="PS50888"/>
    </source>
</evidence>
<comment type="subcellular location">
    <subcellularLocation>
        <location evidence="1">Nucleus</location>
    </subcellularLocation>
</comment>
<dbReference type="InterPro" id="IPR051358">
    <property type="entry name" value="TF_AMS/ICE1/BHLH6-like"/>
</dbReference>
<protein>
    <recommendedName>
        <fullName evidence="6">BHLH domain-containing protein</fullName>
    </recommendedName>
</protein>
<evidence type="ECO:0000256" key="5">
    <source>
        <dbReference type="SAM" id="MobiDB-lite"/>
    </source>
</evidence>
<dbReference type="CDD" id="cd11443">
    <property type="entry name" value="bHLH_AtAMS_like"/>
    <property type="match status" value="1"/>
</dbReference>